<dbReference type="EMBL" id="KK785026">
    <property type="protein sequence ID" value="KDO52835.1"/>
    <property type="molecule type" value="Genomic_DNA"/>
</dbReference>
<evidence type="ECO:0000256" key="5">
    <source>
        <dbReference type="ARBA" id="ARBA00023175"/>
    </source>
</evidence>
<dbReference type="AlphaFoldDB" id="A0A067EG16"/>
<dbReference type="InterPro" id="IPR044986">
    <property type="entry name" value="KIF15/KIN-12"/>
</dbReference>
<dbReference type="STRING" id="2711.A0A067EG16"/>
<dbReference type="SUPFAM" id="SSF52540">
    <property type="entry name" value="P-loop containing nucleoside triphosphate hydrolases"/>
    <property type="match status" value="1"/>
</dbReference>
<dbReference type="GO" id="GO:0003777">
    <property type="term" value="F:microtubule motor activity"/>
    <property type="evidence" value="ECO:0007669"/>
    <property type="project" value="InterPro"/>
</dbReference>
<dbReference type="Proteomes" id="UP000027120">
    <property type="component" value="Unassembled WGS sequence"/>
</dbReference>
<sequence>MKHFMLPKSTVLRETHTNDSPSSSSTSPNPNSSKSKTLRRQKSAKENAPPSDLNSLQPSPSPAKMKSPLPPRPPNPLKRKLAMESFPENLVPGVSDSGVKVIVRMRPLNKEENEGEMIVQKVADDSLSINGHTFTFDSVADMEATQLDVFQLVGVPLVENCLSGFNSSVFAYGQTGSGKTYTMWGPANALLEENLSSDQQGLTPRVFERLFSRINE</sequence>
<keyword evidence="4" id="KW-0175">Coiled coil</keyword>
<dbReference type="GO" id="GO:0005874">
    <property type="term" value="C:microtubule"/>
    <property type="evidence" value="ECO:0007669"/>
    <property type="project" value="UniProtKB-KW"/>
</dbReference>
<evidence type="ECO:0000256" key="8">
    <source>
        <dbReference type="SAM" id="MobiDB-lite"/>
    </source>
</evidence>
<evidence type="ECO:0000259" key="9">
    <source>
        <dbReference type="PROSITE" id="PS50067"/>
    </source>
</evidence>
<dbReference type="Gene3D" id="3.40.850.10">
    <property type="entry name" value="Kinesin motor domain"/>
    <property type="match status" value="1"/>
</dbReference>
<organism evidence="10 11">
    <name type="scientific">Citrus sinensis</name>
    <name type="common">Sweet orange</name>
    <name type="synonym">Citrus aurantium var. sinensis</name>
    <dbReference type="NCBI Taxonomy" id="2711"/>
    <lineage>
        <taxon>Eukaryota</taxon>
        <taxon>Viridiplantae</taxon>
        <taxon>Streptophyta</taxon>
        <taxon>Embryophyta</taxon>
        <taxon>Tracheophyta</taxon>
        <taxon>Spermatophyta</taxon>
        <taxon>Magnoliopsida</taxon>
        <taxon>eudicotyledons</taxon>
        <taxon>Gunneridae</taxon>
        <taxon>Pentapetalae</taxon>
        <taxon>rosids</taxon>
        <taxon>malvids</taxon>
        <taxon>Sapindales</taxon>
        <taxon>Rutaceae</taxon>
        <taxon>Aurantioideae</taxon>
        <taxon>Citrus</taxon>
    </lineage>
</organism>
<feature type="domain" description="Kinesin motor" evidence="9">
    <location>
        <begin position="98"/>
        <end position="216"/>
    </location>
</feature>
<gene>
    <name evidence="10" type="ORF">CISIN_1g0006992mg</name>
</gene>
<dbReference type="PROSITE" id="PS50067">
    <property type="entry name" value="KINESIN_MOTOR_2"/>
    <property type="match status" value="1"/>
</dbReference>
<evidence type="ECO:0000256" key="7">
    <source>
        <dbReference type="PROSITE-ProRule" id="PRU00283"/>
    </source>
</evidence>
<dbReference type="InterPro" id="IPR036961">
    <property type="entry name" value="Kinesin_motor_dom_sf"/>
</dbReference>
<evidence type="ECO:0000256" key="4">
    <source>
        <dbReference type="ARBA" id="ARBA00023054"/>
    </source>
</evidence>
<feature type="non-terminal residue" evidence="10">
    <location>
        <position position="216"/>
    </location>
</feature>
<feature type="region of interest" description="Disordered" evidence="8">
    <location>
        <begin position="1"/>
        <end position="79"/>
    </location>
</feature>
<keyword evidence="1" id="KW-0493">Microtubule</keyword>
<dbReference type="PANTHER" id="PTHR37739">
    <property type="entry name" value="KINESIN-LIKE PROTEIN KIN-12D"/>
    <property type="match status" value="1"/>
</dbReference>
<dbReference type="InterPro" id="IPR027417">
    <property type="entry name" value="P-loop_NTPase"/>
</dbReference>
<evidence type="ECO:0000256" key="1">
    <source>
        <dbReference type="ARBA" id="ARBA00022701"/>
    </source>
</evidence>
<dbReference type="Pfam" id="PF00225">
    <property type="entry name" value="Kinesin"/>
    <property type="match status" value="1"/>
</dbReference>
<dbReference type="GO" id="GO:0007018">
    <property type="term" value="P:microtubule-based movement"/>
    <property type="evidence" value="ECO:0007669"/>
    <property type="project" value="InterPro"/>
</dbReference>
<dbReference type="PANTHER" id="PTHR37739:SF16">
    <property type="entry name" value="KINESIN-LIKE PROTEIN"/>
    <property type="match status" value="1"/>
</dbReference>
<feature type="compositionally biased region" description="Low complexity" evidence="8">
    <location>
        <begin position="20"/>
        <end position="35"/>
    </location>
</feature>
<feature type="binding site" evidence="7">
    <location>
        <begin position="173"/>
        <end position="180"/>
    </location>
    <ligand>
        <name>ATP</name>
        <dbReference type="ChEBI" id="CHEBI:30616"/>
    </ligand>
</feature>
<keyword evidence="3 7" id="KW-0067">ATP-binding</keyword>
<evidence type="ECO:0000313" key="11">
    <source>
        <dbReference type="Proteomes" id="UP000027120"/>
    </source>
</evidence>
<dbReference type="InterPro" id="IPR001752">
    <property type="entry name" value="Kinesin_motor_dom"/>
</dbReference>
<keyword evidence="2 7" id="KW-0547">Nucleotide-binding</keyword>
<protein>
    <recommendedName>
        <fullName evidence="9">Kinesin motor domain-containing protein</fullName>
    </recommendedName>
</protein>
<reference evidence="10 11" key="1">
    <citation type="submission" date="2014-04" db="EMBL/GenBank/DDBJ databases">
        <authorList>
            <consortium name="International Citrus Genome Consortium"/>
            <person name="Gmitter F."/>
            <person name="Chen C."/>
            <person name="Farmerie W."/>
            <person name="Harkins T."/>
            <person name="Desany B."/>
            <person name="Mohiuddin M."/>
            <person name="Kodira C."/>
            <person name="Borodovsky M."/>
            <person name="Lomsadze A."/>
            <person name="Burns P."/>
            <person name="Jenkins J."/>
            <person name="Prochnik S."/>
            <person name="Shu S."/>
            <person name="Chapman J."/>
            <person name="Pitluck S."/>
            <person name="Schmutz J."/>
            <person name="Rokhsar D."/>
        </authorList>
    </citation>
    <scope>NUCLEOTIDE SEQUENCE</scope>
</reference>
<keyword evidence="5 7" id="KW-0505">Motor protein</keyword>
<name>A0A067EG16_CITSI</name>
<accession>A0A067EG16</accession>
<dbReference type="SMART" id="SM00129">
    <property type="entry name" value="KISc"/>
    <property type="match status" value="1"/>
</dbReference>
<proteinExistence type="inferred from homology"/>
<evidence type="ECO:0000313" key="10">
    <source>
        <dbReference type="EMBL" id="KDO52835.1"/>
    </source>
</evidence>
<evidence type="ECO:0000256" key="2">
    <source>
        <dbReference type="ARBA" id="ARBA00022741"/>
    </source>
</evidence>
<comment type="similarity">
    <text evidence="6">Belongs to the TRAFAC class myosin-kinesin ATPase superfamily. Kinesin family. KIN-12 subfamily.</text>
</comment>
<evidence type="ECO:0000256" key="6">
    <source>
        <dbReference type="ARBA" id="ARBA00034488"/>
    </source>
</evidence>
<evidence type="ECO:0000256" key="3">
    <source>
        <dbReference type="ARBA" id="ARBA00022840"/>
    </source>
</evidence>
<keyword evidence="11" id="KW-1185">Reference proteome</keyword>
<dbReference type="GO" id="GO:0005524">
    <property type="term" value="F:ATP binding"/>
    <property type="evidence" value="ECO:0007669"/>
    <property type="project" value="UniProtKB-UniRule"/>
</dbReference>
<dbReference type="GO" id="GO:0008017">
    <property type="term" value="F:microtubule binding"/>
    <property type="evidence" value="ECO:0007669"/>
    <property type="project" value="InterPro"/>
</dbReference>